<evidence type="ECO:0000259" key="8">
    <source>
        <dbReference type="Pfam" id="PF05231"/>
    </source>
</evidence>
<organism evidence="9 10">
    <name type="scientific">Eiseniibacteriota bacterium</name>
    <dbReference type="NCBI Taxonomy" id="2212470"/>
    <lineage>
        <taxon>Bacteria</taxon>
        <taxon>Candidatus Eiseniibacteriota</taxon>
    </lineage>
</organism>
<dbReference type="EMBL" id="VBOZ01000029">
    <property type="protein sequence ID" value="TMQ63746.1"/>
    <property type="molecule type" value="Genomic_DNA"/>
</dbReference>
<feature type="compositionally biased region" description="Low complexity" evidence="6">
    <location>
        <begin position="180"/>
        <end position="193"/>
    </location>
</feature>
<accession>A0A538TJE4</accession>
<feature type="compositionally biased region" description="Basic residues" evidence="6">
    <location>
        <begin position="291"/>
        <end position="300"/>
    </location>
</feature>
<evidence type="ECO:0000256" key="3">
    <source>
        <dbReference type="ARBA" id="ARBA00022692"/>
    </source>
</evidence>
<keyword evidence="2" id="KW-1003">Cell membrane</keyword>
<feature type="region of interest" description="Disordered" evidence="6">
    <location>
        <begin position="172"/>
        <end position="218"/>
    </location>
</feature>
<evidence type="ECO:0000256" key="6">
    <source>
        <dbReference type="SAM" id="MobiDB-lite"/>
    </source>
</evidence>
<keyword evidence="4 7" id="KW-1133">Transmembrane helix</keyword>
<comment type="subcellular location">
    <subcellularLocation>
        <location evidence="1">Cell membrane</location>
        <topology evidence="1">Multi-pass membrane protein</topology>
    </subcellularLocation>
</comment>
<feature type="region of interest" description="Disordered" evidence="6">
    <location>
        <begin position="291"/>
        <end position="338"/>
    </location>
</feature>
<name>A0A538TJE4_UNCEI</name>
<feature type="compositionally biased region" description="Low complexity" evidence="6">
    <location>
        <begin position="301"/>
        <end position="320"/>
    </location>
</feature>
<protein>
    <recommendedName>
        <fullName evidence="8">MASE1 domain-containing protein</fullName>
    </recommendedName>
</protein>
<feature type="transmembrane region" description="Helical" evidence="7">
    <location>
        <begin position="20"/>
        <end position="46"/>
    </location>
</feature>
<sequence length="338" mass="34986">MRELLKSDRARLGTGAESVWHSAGLNLVLAAFYFAAAKLGLSLAIVHPSASAVWPPAGIALAAFLLFGNRVWPGIALGAFLANATTAGSLATSAGIAAGNTLEGLVGAWLANRFAGGKEALSRPRDILKFIGLAAGLSTIVSATVGATTLSIAGFAHWSDYGAIWTTWDRRPRDRPAPPALDSGSASSSAPPARRGDLRRSPPHRDRGRFLRRHRSEERADRVVLDPGRGLGGVPLWPACRRHGGGRALGGHRVGHRAWPGAFRPGVGQCLPSPSPIVPGRRRGLVAHAVRGRRRPRAHHGGPPASARRAGGAGPRSDGGPVPGQSVAAGRDGGTLAA</sequence>
<comment type="caution">
    <text evidence="9">The sequence shown here is derived from an EMBL/GenBank/DDBJ whole genome shotgun (WGS) entry which is preliminary data.</text>
</comment>
<evidence type="ECO:0000313" key="9">
    <source>
        <dbReference type="EMBL" id="TMQ63746.1"/>
    </source>
</evidence>
<feature type="domain" description="MASE1" evidence="8">
    <location>
        <begin position="26"/>
        <end position="168"/>
    </location>
</feature>
<feature type="transmembrane region" description="Helical" evidence="7">
    <location>
        <begin position="58"/>
        <end position="81"/>
    </location>
</feature>
<keyword evidence="5 7" id="KW-0472">Membrane</keyword>
<evidence type="ECO:0000256" key="7">
    <source>
        <dbReference type="SAM" id="Phobius"/>
    </source>
</evidence>
<dbReference type="Proteomes" id="UP000317691">
    <property type="component" value="Unassembled WGS sequence"/>
</dbReference>
<keyword evidence="3 7" id="KW-0812">Transmembrane</keyword>
<proteinExistence type="predicted"/>
<gene>
    <name evidence="9" type="ORF">E6K79_08845</name>
</gene>
<feature type="compositionally biased region" description="Basic and acidic residues" evidence="6">
    <location>
        <begin position="194"/>
        <end position="218"/>
    </location>
</feature>
<evidence type="ECO:0000256" key="5">
    <source>
        <dbReference type="ARBA" id="ARBA00023136"/>
    </source>
</evidence>
<feature type="transmembrane region" description="Helical" evidence="7">
    <location>
        <begin position="130"/>
        <end position="158"/>
    </location>
</feature>
<evidence type="ECO:0000313" key="10">
    <source>
        <dbReference type="Proteomes" id="UP000317691"/>
    </source>
</evidence>
<reference evidence="9 10" key="1">
    <citation type="journal article" date="2019" name="Nat. Microbiol.">
        <title>Mediterranean grassland soil C-N compound turnover is dependent on rainfall and depth, and is mediated by genomically divergent microorganisms.</title>
        <authorList>
            <person name="Diamond S."/>
            <person name="Andeer P.F."/>
            <person name="Li Z."/>
            <person name="Crits-Christoph A."/>
            <person name="Burstein D."/>
            <person name="Anantharaman K."/>
            <person name="Lane K.R."/>
            <person name="Thomas B.C."/>
            <person name="Pan C."/>
            <person name="Northen T.R."/>
            <person name="Banfield J.F."/>
        </authorList>
    </citation>
    <scope>NUCLEOTIDE SEQUENCE [LARGE SCALE GENOMIC DNA]</scope>
    <source>
        <strain evidence="9">WS_9</strain>
    </source>
</reference>
<dbReference type="Pfam" id="PF05231">
    <property type="entry name" value="MASE1"/>
    <property type="match status" value="1"/>
</dbReference>
<dbReference type="AlphaFoldDB" id="A0A538TJE4"/>
<evidence type="ECO:0000256" key="2">
    <source>
        <dbReference type="ARBA" id="ARBA00022475"/>
    </source>
</evidence>
<dbReference type="GO" id="GO:0005886">
    <property type="term" value="C:plasma membrane"/>
    <property type="evidence" value="ECO:0007669"/>
    <property type="project" value="UniProtKB-SubCell"/>
</dbReference>
<evidence type="ECO:0000256" key="1">
    <source>
        <dbReference type="ARBA" id="ARBA00004651"/>
    </source>
</evidence>
<evidence type="ECO:0000256" key="4">
    <source>
        <dbReference type="ARBA" id="ARBA00022989"/>
    </source>
</evidence>
<dbReference type="InterPro" id="IPR007895">
    <property type="entry name" value="MASE1"/>
</dbReference>